<dbReference type="Proteomes" id="UP000814140">
    <property type="component" value="Unassembled WGS sequence"/>
</dbReference>
<dbReference type="EMBL" id="MU277212">
    <property type="protein sequence ID" value="KAI0061463.1"/>
    <property type="molecule type" value="Genomic_DNA"/>
</dbReference>
<name>A0ACB8T040_9AGAM</name>
<organism evidence="1 2">
    <name type="scientific">Artomyces pyxidatus</name>
    <dbReference type="NCBI Taxonomy" id="48021"/>
    <lineage>
        <taxon>Eukaryota</taxon>
        <taxon>Fungi</taxon>
        <taxon>Dikarya</taxon>
        <taxon>Basidiomycota</taxon>
        <taxon>Agaricomycotina</taxon>
        <taxon>Agaricomycetes</taxon>
        <taxon>Russulales</taxon>
        <taxon>Auriscalpiaceae</taxon>
        <taxon>Artomyces</taxon>
    </lineage>
</organism>
<reference evidence="1" key="1">
    <citation type="submission" date="2021-03" db="EMBL/GenBank/DDBJ databases">
        <authorList>
            <consortium name="DOE Joint Genome Institute"/>
            <person name="Ahrendt S."/>
            <person name="Looney B.P."/>
            <person name="Miyauchi S."/>
            <person name="Morin E."/>
            <person name="Drula E."/>
            <person name="Courty P.E."/>
            <person name="Chicoki N."/>
            <person name="Fauchery L."/>
            <person name="Kohler A."/>
            <person name="Kuo A."/>
            <person name="Labutti K."/>
            <person name="Pangilinan J."/>
            <person name="Lipzen A."/>
            <person name="Riley R."/>
            <person name="Andreopoulos W."/>
            <person name="He G."/>
            <person name="Johnson J."/>
            <person name="Barry K.W."/>
            <person name="Grigoriev I.V."/>
            <person name="Nagy L."/>
            <person name="Hibbett D."/>
            <person name="Henrissat B."/>
            <person name="Matheny P.B."/>
            <person name="Labbe J."/>
            <person name="Martin F."/>
        </authorList>
    </citation>
    <scope>NUCLEOTIDE SEQUENCE</scope>
    <source>
        <strain evidence="1">HHB10654</strain>
    </source>
</reference>
<accession>A0ACB8T040</accession>
<protein>
    <submittedName>
        <fullName evidence="1">Kinase-like protein</fullName>
    </submittedName>
</protein>
<evidence type="ECO:0000313" key="1">
    <source>
        <dbReference type="EMBL" id="KAI0061463.1"/>
    </source>
</evidence>
<sequence length="274" mass="31215">MPILSCLRRVKLAIYFILTTPSHHQSIRTFRFGIPLLIKTEYRQFTTEADALRFLNASGLDLPIPRLVDSIAIDGNTYTVMTRLPGRLLRDEVDQLSDPEVQAIVDDIQAILHRLWTLEQCPEDAGKVMLSASGHGLPNPMTFFESYWGPCPSILDCYFDLGRHLRDPDIDDWTPDIYVAGQPDLVNAVTADRVVWVHSDLRPQNILVHHGRLSGIIDWENSGWLPLHWQVHALRGARVGYTNRVRSIWLNVVFPPETEAGFKASMKLLRYLPV</sequence>
<gene>
    <name evidence="1" type="ORF">BV25DRAFT_1826592</name>
</gene>
<comment type="caution">
    <text evidence="1">The sequence shown here is derived from an EMBL/GenBank/DDBJ whole genome shotgun (WGS) entry which is preliminary data.</text>
</comment>
<reference evidence="1" key="2">
    <citation type="journal article" date="2022" name="New Phytol.">
        <title>Evolutionary transition to the ectomycorrhizal habit in the genomes of a hyperdiverse lineage of mushroom-forming fungi.</title>
        <authorList>
            <person name="Looney B."/>
            <person name="Miyauchi S."/>
            <person name="Morin E."/>
            <person name="Drula E."/>
            <person name="Courty P.E."/>
            <person name="Kohler A."/>
            <person name="Kuo A."/>
            <person name="LaButti K."/>
            <person name="Pangilinan J."/>
            <person name="Lipzen A."/>
            <person name="Riley R."/>
            <person name="Andreopoulos W."/>
            <person name="He G."/>
            <person name="Johnson J."/>
            <person name="Nolan M."/>
            <person name="Tritt A."/>
            <person name="Barry K.W."/>
            <person name="Grigoriev I.V."/>
            <person name="Nagy L.G."/>
            <person name="Hibbett D."/>
            <person name="Henrissat B."/>
            <person name="Matheny P.B."/>
            <person name="Labbe J."/>
            <person name="Martin F.M."/>
        </authorList>
    </citation>
    <scope>NUCLEOTIDE SEQUENCE</scope>
    <source>
        <strain evidence="1">HHB10654</strain>
    </source>
</reference>
<keyword evidence="2" id="KW-1185">Reference proteome</keyword>
<evidence type="ECO:0000313" key="2">
    <source>
        <dbReference type="Proteomes" id="UP000814140"/>
    </source>
</evidence>
<proteinExistence type="predicted"/>